<organism evidence="3">
    <name type="scientific">Edaphobacter paludis</name>
    <dbReference type="NCBI Taxonomy" id="3035702"/>
    <lineage>
        <taxon>Bacteria</taxon>
        <taxon>Pseudomonadati</taxon>
        <taxon>Acidobacteriota</taxon>
        <taxon>Terriglobia</taxon>
        <taxon>Terriglobales</taxon>
        <taxon>Acidobacteriaceae</taxon>
        <taxon>Edaphobacter</taxon>
    </lineage>
</organism>
<dbReference type="KEGG" id="epl:P4G45_04170"/>
<proteinExistence type="predicted"/>
<evidence type="ECO:0000313" key="2">
    <source>
        <dbReference type="EMBL" id="XBH10927.1"/>
    </source>
</evidence>
<accession>A0AAU7D9C7</accession>
<keyword evidence="1" id="KW-0732">Signal</keyword>
<dbReference type="EMBL" id="CP121195">
    <property type="protein sequence ID" value="XBH14354.1"/>
    <property type="molecule type" value="Genomic_DNA"/>
</dbReference>
<evidence type="ECO:0000256" key="1">
    <source>
        <dbReference type="SAM" id="SignalP"/>
    </source>
</evidence>
<dbReference type="AlphaFoldDB" id="A0AAU7D9C7"/>
<gene>
    <name evidence="2" type="ORF">P4G45_04170</name>
    <name evidence="3" type="ORF">P8936_04135</name>
</gene>
<accession>A0AAU7CZ41</accession>
<feature type="signal peptide" evidence="1">
    <location>
        <begin position="1"/>
        <end position="31"/>
    </location>
</feature>
<feature type="chain" id="PRO_5043288591" evidence="1">
    <location>
        <begin position="32"/>
        <end position="165"/>
    </location>
</feature>
<dbReference type="RefSeq" id="WP_348268416.1">
    <property type="nucleotide sequence ID" value="NZ_CP121194.1"/>
</dbReference>
<protein>
    <submittedName>
        <fullName evidence="3">Uncharacterized protein</fullName>
    </submittedName>
</protein>
<name>A0AAU7D9C7_9BACT</name>
<dbReference type="EMBL" id="CP121194">
    <property type="protein sequence ID" value="XBH10927.1"/>
    <property type="molecule type" value="Genomic_DNA"/>
</dbReference>
<sequence>MHIPGQVNTKSGKPIRAAALLLLLALAPAFAKTQTHSVKIKIINAKTNRPVTDEQLNVALRVDQIGSVAMPTDKNGIIDVKTGNATIIRILSNMYADCRSRGELYTNYSIAEIHSNGITTGNRCSDARPKAKPGELILFEIPKTYIPTYPKPPANSLPHSDQNPN</sequence>
<evidence type="ECO:0000313" key="3">
    <source>
        <dbReference type="EMBL" id="XBH14354.1"/>
    </source>
</evidence>
<reference evidence="3" key="1">
    <citation type="submission" date="2023-03" db="EMBL/GenBank/DDBJ databases">
        <title>Edaphobacter sp.</title>
        <authorList>
            <person name="Huber K.J."/>
            <person name="Papendorf J."/>
            <person name="Pilke C."/>
            <person name="Bunk B."/>
            <person name="Sproeer C."/>
            <person name="Pester M."/>
        </authorList>
    </citation>
    <scope>NUCLEOTIDE SEQUENCE</scope>
    <source>
        <strain evidence="2">DSM 109919</strain>
        <strain evidence="3">DSM 109920</strain>
    </source>
</reference>